<evidence type="ECO:0000259" key="3">
    <source>
        <dbReference type="Pfam" id="PF08719"/>
    </source>
</evidence>
<feature type="domain" description="NADAR" evidence="3">
    <location>
        <begin position="25"/>
        <end position="183"/>
    </location>
</feature>
<dbReference type="CDD" id="cd15457">
    <property type="entry name" value="NADAR"/>
    <property type="match status" value="1"/>
</dbReference>
<comment type="catalytic activity">
    <reaction evidence="2">
        <text>2,5-diamino-6-hydroxy-4-(5-phosphoribosylamino)-pyrimidine + H2O = 2,5,6-triamino-4-hydroxypyrimidine + D-ribose 5-phosphate</text>
        <dbReference type="Rhea" id="RHEA:23436"/>
        <dbReference type="ChEBI" id="CHEBI:15377"/>
        <dbReference type="ChEBI" id="CHEBI:58614"/>
        <dbReference type="ChEBI" id="CHEBI:78346"/>
        <dbReference type="ChEBI" id="CHEBI:137796"/>
    </reaction>
</comment>
<protein>
    <submittedName>
        <fullName evidence="4">Riboflavin biosynthesis protein</fullName>
    </submittedName>
</protein>
<keyword evidence="5" id="KW-1185">Reference proteome</keyword>
<comment type="catalytic activity">
    <reaction evidence="1">
        <text>5-amino-6-(5-phospho-D-ribosylamino)uracil + H2O = 5,6-diaminouracil + D-ribose 5-phosphate</text>
        <dbReference type="Rhea" id="RHEA:55020"/>
        <dbReference type="ChEBI" id="CHEBI:15377"/>
        <dbReference type="ChEBI" id="CHEBI:46252"/>
        <dbReference type="ChEBI" id="CHEBI:58453"/>
        <dbReference type="ChEBI" id="CHEBI:78346"/>
    </reaction>
</comment>
<evidence type="ECO:0000256" key="1">
    <source>
        <dbReference type="ARBA" id="ARBA00000022"/>
    </source>
</evidence>
<dbReference type="Gene3D" id="1.10.357.40">
    <property type="entry name" value="YbiA-like"/>
    <property type="match status" value="1"/>
</dbReference>
<sequence length="187" mass="21402">MNCMFDIESLRAMIRDGAQLEYLTFWGHSARSANVVDRNCLSQWYPASFELDGFRYPTAEHFMMEQKARLFGDNATAERILMADSAAGAKNLGREIKCFDEAHWIAARLDIVVRGNLAKFEQNRQCKTFLLETRDSVLVEASPVDRIWGIGIATDHPDIRMPERWPGLNLLGFALMRVRARLRDAHP</sequence>
<evidence type="ECO:0000313" key="4">
    <source>
        <dbReference type="EMBL" id="VVE48565.1"/>
    </source>
</evidence>
<accession>A0A5E4YJJ9</accession>
<evidence type="ECO:0000313" key="5">
    <source>
        <dbReference type="Proteomes" id="UP000333828"/>
    </source>
</evidence>
<dbReference type="Proteomes" id="UP000333828">
    <property type="component" value="Unassembled WGS sequence"/>
</dbReference>
<dbReference type="AlphaFoldDB" id="A0A5E4YJJ9"/>
<dbReference type="Pfam" id="PF08719">
    <property type="entry name" value="NADAR"/>
    <property type="match status" value="1"/>
</dbReference>
<reference evidence="4 5" key="1">
    <citation type="submission" date="2019-08" db="EMBL/GenBank/DDBJ databases">
        <authorList>
            <person name="Peeters C."/>
        </authorList>
    </citation>
    <scope>NUCLEOTIDE SEQUENCE [LARGE SCALE GENOMIC DNA]</scope>
    <source>
        <strain evidence="4 5">LMG 31115</strain>
    </source>
</reference>
<dbReference type="EMBL" id="CABPSI010000005">
    <property type="protein sequence ID" value="VVE48565.1"/>
    <property type="molecule type" value="Genomic_DNA"/>
</dbReference>
<gene>
    <name evidence="4" type="ORF">PIN31115_04530</name>
</gene>
<evidence type="ECO:0000256" key="2">
    <source>
        <dbReference type="ARBA" id="ARBA00000751"/>
    </source>
</evidence>
<dbReference type="InterPro" id="IPR012816">
    <property type="entry name" value="NADAR"/>
</dbReference>
<name>A0A5E4YJJ9_9BURK</name>
<dbReference type="NCBIfam" id="TIGR02464">
    <property type="entry name" value="ribofla_fusion"/>
    <property type="match status" value="1"/>
</dbReference>
<organism evidence="4 5">
    <name type="scientific">Pandoraea iniqua</name>
    <dbReference type="NCBI Taxonomy" id="2508288"/>
    <lineage>
        <taxon>Bacteria</taxon>
        <taxon>Pseudomonadati</taxon>
        <taxon>Pseudomonadota</taxon>
        <taxon>Betaproteobacteria</taxon>
        <taxon>Burkholderiales</taxon>
        <taxon>Burkholderiaceae</taxon>
        <taxon>Pandoraea</taxon>
    </lineage>
</organism>
<dbReference type="InterPro" id="IPR037238">
    <property type="entry name" value="YbiA-like_sf"/>
</dbReference>
<dbReference type="SUPFAM" id="SSF143990">
    <property type="entry name" value="YbiA-like"/>
    <property type="match status" value="1"/>
</dbReference>
<proteinExistence type="predicted"/>